<evidence type="ECO:0000313" key="2">
    <source>
        <dbReference type="Proteomes" id="UP000789920"/>
    </source>
</evidence>
<comment type="caution">
    <text evidence="1">The sequence shown here is derived from an EMBL/GenBank/DDBJ whole genome shotgun (WGS) entry which is preliminary data.</text>
</comment>
<protein>
    <submittedName>
        <fullName evidence="1">25090_t:CDS:1</fullName>
    </submittedName>
</protein>
<keyword evidence="2" id="KW-1185">Reference proteome</keyword>
<organism evidence="1 2">
    <name type="scientific">Racocetra persica</name>
    <dbReference type="NCBI Taxonomy" id="160502"/>
    <lineage>
        <taxon>Eukaryota</taxon>
        <taxon>Fungi</taxon>
        <taxon>Fungi incertae sedis</taxon>
        <taxon>Mucoromycota</taxon>
        <taxon>Glomeromycotina</taxon>
        <taxon>Glomeromycetes</taxon>
        <taxon>Diversisporales</taxon>
        <taxon>Gigasporaceae</taxon>
        <taxon>Racocetra</taxon>
    </lineage>
</organism>
<reference evidence="1" key="1">
    <citation type="submission" date="2021-06" db="EMBL/GenBank/DDBJ databases">
        <authorList>
            <person name="Kallberg Y."/>
            <person name="Tangrot J."/>
            <person name="Rosling A."/>
        </authorList>
    </citation>
    <scope>NUCLEOTIDE SEQUENCE</scope>
    <source>
        <strain evidence="1">MA461A</strain>
    </source>
</reference>
<dbReference type="Proteomes" id="UP000789920">
    <property type="component" value="Unassembled WGS sequence"/>
</dbReference>
<proteinExistence type="predicted"/>
<gene>
    <name evidence="1" type="ORF">RPERSI_LOCUS29261</name>
</gene>
<evidence type="ECO:0000313" key="1">
    <source>
        <dbReference type="EMBL" id="CAG8834644.1"/>
    </source>
</evidence>
<sequence>SPPKLIKIEASSIPTAPTQKELELFEQAAETNNRNKERKIAIAAGYLNDLAADWYRENKNKIKHWNEESRPNESFYYLLSTFFATLDHTTIGR</sequence>
<dbReference type="EMBL" id="CAJVQC010109708">
    <property type="protein sequence ID" value="CAG8834644.1"/>
    <property type="molecule type" value="Genomic_DNA"/>
</dbReference>
<feature type="non-terminal residue" evidence="1">
    <location>
        <position position="1"/>
    </location>
</feature>
<accession>A0ACA9SF53</accession>
<name>A0ACA9SF53_9GLOM</name>